<feature type="domain" description="Endonuclease GajA/Old nuclease/RecF-like AAA" evidence="1">
    <location>
        <begin position="9"/>
        <end position="409"/>
    </location>
</feature>
<dbReference type="InterPro" id="IPR027417">
    <property type="entry name" value="P-loop_NTPase"/>
</dbReference>
<dbReference type="InterPro" id="IPR041685">
    <property type="entry name" value="AAA_GajA/Old/RecF-like"/>
</dbReference>
<keyword evidence="2" id="KW-0067">ATP-binding</keyword>
<dbReference type="PANTHER" id="PTHR43581:SF2">
    <property type="entry name" value="EXCINUCLEASE ATPASE SUBUNIT"/>
    <property type="match status" value="1"/>
</dbReference>
<protein>
    <submittedName>
        <fullName evidence="2">| / putative ATP-binding protein involved in virulence / 634614:636362 Reverse</fullName>
    </submittedName>
</protein>
<keyword evidence="3" id="KW-1185">Reference proteome</keyword>
<dbReference type="SUPFAM" id="SSF52540">
    <property type="entry name" value="P-loop containing nucleoside triphosphate hydrolases"/>
    <property type="match status" value="1"/>
</dbReference>
<organism evidence="2 3">
    <name type="scientific">Candidatus Hepatoplasma crinochetorum</name>
    <dbReference type="NCBI Taxonomy" id="295596"/>
    <lineage>
        <taxon>Bacteria</taxon>
        <taxon>Bacillati</taxon>
        <taxon>Mycoplasmatota</taxon>
        <taxon>Mollicutes</taxon>
        <taxon>Candidatus Hepatoplasmataceae</taxon>
        <taxon>Candidatus Hepatoplasma</taxon>
    </lineage>
</organism>
<dbReference type="EMBL" id="CWGI01000001">
    <property type="protein sequence ID" value="CRX37090.1"/>
    <property type="molecule type" value="Genomic_DNA"/>
</dbReference>
<evidence type="ECO:0000313" key="3">
    <source>
        <dbReference type="Proteomes" id="UP000242141"/>
    </source>
</evidence>
<dbReference type="Pfam" id="PF13175">
    <property type="entry name" value="AAA_15"/>
    <property type="match status" value="1"/>
</dbReference>
<evidence type="ECO:0000259" key="1">
    <source>
        <dbReference type="Pfam" id="PF13175"/>
    </source>
</evidence>
<proteinExistence type="predicted"/>
<dbReference type="GO" id="GO:0005524">
    <property type="term" value="F:ATP binding"/>
    <property type="evidence" value="ECO:0007669"/>
    <property type="project" value="UniProtKB-KW"/>
</dbReference>
<dbReference type="PANTHER" id="PTHR43581">
    <property type="entry name" value="ATP/GTP PHOSPHATASE"/>
    <property type="match status" value="1"/>
</dbReference>
<evidence type="ECO:0000313" key="2">
    <source>
        <dbReference type="EMBL" id="CRX37090.1"/>
    </source>
</evidence>
<sequence>MNNNENKINVKIQRFKTILLPQEITFYNKKLNVLIGLNGAGKSNVLKAINHMKNPEIEENYIPNVNETKITSEYKNFYDLKTEIFIKMNLSKEEIKQINERLKSINLKGIDNLLKNKEFTKKVTNIVNYSLEKKEGILFELIKFIFKEKGEILFSYITDFFPKWSDDFNFLSLIEDKTKIQNKLKKESNDNIKKIFDVIYFLIEIIFNNDVNILYVEDANSGKISHIYKLRDYFEKSNVDLNSKNEMQEMFYFFDPNEEYNLKSKLSDYYNNTNLNSNKAIDLKKSIENVINSKLNNIFKKFSIYAEFIFEITNDSFRIDFTNKNNNYFIDHKDPENSSSGFNAFFQIILKINIYKNKKNDDKFIFLFDEPEKNLYLQLQTELLSYLSEIISNSNNIYIIFSTHSPYMINKNQNIINVTRDKFGSSILKKIQNIEDNYISSENQKLIRDSLTLDEANANSKNNFINDKSKKIFYTNEVSGLQEFKNLKKDIKLNEKFQFILIKENDENFKNIANKHDFLDNIESTISIIKDYYSNLDEDQLDILLY</sequence>
<gene>
    <name evidence="2" type="ORF">HEPPS_02950</name>
</gene>
<name>A0A0G7ZLR0_9MOLU</name>
<dbReference type="AlphaFoldDB" id="A0A0G7ZLR0"/>
<keyword evidence="2" id="KW-0547">Nucleotide-binding</keyword>
<dbReference type="Gene3D" id="3.40.50.300">
    <property type="entry name" value="P-loop containing nucleotide triphosphate hydrolases"/>
    <property type="match status" value="2"/>
</dbReference>
<dbReference type="InterPro" id="IPR051396">
    <property type="entry name" value="Bact_Antivir_Def_Nuclease"/>
</dbReference>
<accession>A0A0G7ZLR0</accession>
<reference evidence="3" key="1">
    <citation type="submission" date="2015-05" db="EMBL/GenBank/DDBJ databases">
        <authorList>
            <person name="Collingro A."/>
        </authorList>
    </citation>
    <scope>NUCLEOTIDE SEQUENCE [LARGE SCALE GENOMIC DNA]</scope>
    <source>
        <strain evidence="3">Ps</strain>
    </source>
</reference>
<dbReference type="Proteomes" id="UP000242141">
    <property type="component" value="Unassembled WGS sequence"/>
</dbReference>